<sequence>MGVVISFRKDNISPEDVLRYFFHEINEAHGLELSLTDPRIKPHLAALKSLAEVYVKTAATEVKGIDQALQEPLLKEITKLRARFLAETVLGVLQEESIVHIVPDHE</sequence>
<organism evidence="1 2">
    <name type="scientific">Hahella chejuensis (strain KCTC 2396)</name>
    <dbReference type="NCBI Taxonomy" id="349521"/>
    <lineage>
        <taxon>Bacteria</taxon>
        <taxon>Pseudomonadati</taxon>
        <taxon>Pseudomonadota</taxon>
        <taxon>Gammaproteobacteria</taxon>
        <taxon>Oceanospirillales</taxon>
        <taxon>Hahellaceae</taxon>
        <taxon>Hahella</taxon>
    </lineage>
</organism>
<dbReference type="Proteomes" id="UP000000238">
    <property type="component" value="Chromosome"/>
</dbReference>
<protein>
    <submittedName>
        <fullName evidence="1">Uncharacterized protein</fullName>
    </submittedName>
</protein>
<evidence type="ECO:0000313" key="2">
    <source>
        <dbReference type="Proteomes" id="UP000000238"/>
    </source>
</evidence>
<dbReference type="HOGENOM" id="CLU_2219425_0_0_6"/>
<dbReference type="KEGG" id="hch:HCH_03918"/>
<accession>Q2SFD5</accession>
<dbReference type="AlphaFoldDB" id="Q2SFD5"/>
<keyword evidence="2" id="KW-1185">Reference proteome</keyword>
<reference evidence="1 2" key="1">
    <citation type="journal article" date="2005" name="Nucleic Acids Res.">
        <title>Genomic blueprint of Hahella chejuensis, a marine microbe producing an algicidal agent.</title>
        <authorList>
            <person name="Jeong H."/>
            <person name="Yim J.H."/>
            <person name="Lee C."/>
            <person name="Choi S.-H."/>
            <person name="Park Y.K."/>
            <person name="Yoon S.H."/>
            <person name="Hur C.-G."/>
            <person name="Kang H.-Y."/>
            <person name="Kim D."/>
            <person name="Lee H.H."/>
            <person name="Park K.H."/>
            <person name="Park S.-H."/>
            <person name="Park H.-S."/>
            <person name="Lee H.K."/>
            <person name="Oh T.K."/>
            <person name="Kim J.F."/>
        </authorList>
    </citation>
    <scope>NUCLEOTIDE SEQUENCE [LARGE SCALE GENOMIC DNA]</scope>
    <source>
        <strain evidence="1 2">KCTC 2396</strain>
    </source>
</reference>
<evidence type="ECO:0000313" key="1">
    <source>
        <dbReference type="EMBL" id="ABC30639.1"/>
    </source>
</evidence>
<dbReference type="STRING" id="349521.HCH_03918"/>
<name>Q2SFD5_HAHCH</name>
<dbReference type="EMBL" id="CP000155">
    <property type="protein sequence ID" value="ABC30639.1"/>
    <property type="molecule type" value="Genomic_DNA"/>
</dbReference>
<gene>
    <name evidence="1" type="ordered locus">HCH_03918</name>
</gene>
<dbReference type="OrthoDB" id="6196585at2"/>
<proteinExistence type="predicted"/>
<dbReference type="RefSeq" id="WP_011397706.1">
    <property type="nucleotide sequence ID" value="NC_007645.1"/>
</dbReference>